<sequence length="130" mass="14010">MKYSIKCSVRQIQVIKHQVLVAILAISGFTISSLAIAASANAQTTIMAALYQNPPMPQSEMQRENRDASIGQITIALSDSPEVMAITENMLINEPYDRIVTMSRSQGIACLVNGQGSSDGAVMCGLIDYE</sequence>
<reference evidence="2" key="1">
    <citation type="journal article" date="2015" name="ISME J.">
        <title>Draft Genome Sequence of Streptomyces incarnatus NRRL8089, which Produces the Nucleoside Antibiotic Sinefungin.</title>
        <authorList>
            <person name="Oshima K."/>
            <person name="Hattori M."/>
            <person name="Shimizu H."/>
            <person name="Fukuda K."/>
            <person name="Nemoto M."/>
            <person name="Inagaki K."/>
            <person name="Tamura T."/>
        </authorList>
    </citation>
    <scope>NUCLEOTIDE SEQUENCE</scope>
    <source>
        <strain evidence="2">FACHB-1277</strain>
    </source>
</reference>
<feature type="chain" id="PRO_5037531102" evidence="1">
    <location>
        <begin position="38"/>
        <end position="130"/>
    </location>
</feature>
<feature type="signal peptide" evidence="1">
    <location>
        <begin position="1"/>
        <end position="37"/>
    </location>
</feature>
<protein>
    <submittedName>
        <fullName evidence="2">Uncharacterized protein</fullName>
    </submittedName>
</protein>
<proteinExistence type="predicted"/>
<reference evidence="2" key="2">
    <citation type="submission" date="2020-08" db="EMBL/GenBank/DDBJ databases">
        <authorList>
            <person name="Chen M."/>
            <person name="Teng W."/>
            <person name="Zhao L."/>
            <person name="Hu C."/>
            <person name="Zhou Y."/>
            <person name="Han B."/>
            <person name="Song L."/>
            <person name="Shu W."/>
        </authorList>
    </citation>
    <scope>NUCLEOTIDE SEQUENCE</scope>
    <source>
        <strain evidence="2">FACHB-1277</strain>
    </source>
</reference>
<keyword evidence="3" id="KW-1185">Reference proteome</keyword>
<organism evidence="2 3">
    <name type="scientific">Pseudanabaena cinerea FACHB-1277</name>
    <dbReference type="NCBI Taxonomy" id="2949581"/>
    <lineage>
        <taxon>Bacteria</taxon>
        <taxon>Bacillati</taxon>
        <taxon>Cyanobacteriota</taxon>
        <taxon>Cyanophyceae</taxon>
        <taxon>Pseudanabaenales</taxon>
        <taxon>Pseudanabaenaceae</taxon>
        <taxon>Pseudanabaena</taxon>
        <taxon>Pseudanabaena cinerea</taxon>
    </lineage>
</organism>
<dbReference type="EMBL" id="JACJPY010000023">
    <property type="protein sequence ID" value="MBD2150349.1"/>
    <property type="molecule type" value="Genomic_DNA"/>
</dbReference>
<keyword evidence="1" id="KW-0732">Signal</keyword>
<evidence type="ECO:0000313" key="2">
    <source>
        <dbReference type="EMBL" id="MBD2150349.1"/>
    </source>
</evidence>
<evidence type="ECO:0000256" key="1">
    <source>
        <dbReference type="SAM" id="SignalP"/>
    </source>
</evidence>
<gene>
    <name evidence="2" type="ORF">H6F44_09495</name>
</gene>
<dbReference type="Proteomes" id="UP000631421">
    <property type="component" value="Unassembled WGS sequence"/>
</dbReference>
<name>A0A926Z7U1_9CYAN</name>
<dbReference type="AlphaFoldDB" id="A0A926Z7U1"/>
<comment type="caution">
    <text evidence="2">The sequence shown here is derived from an EMBL/GenBank/DDBJ whole genome shotgun (WGS) entry which is preliminary data.</text>
</comment>
<evidence type="ECO:0000313" key="3">
    <source>
        <dbReference type="Proteomes" id="UP000631421"/>
    </source>
</evidence>
<accession>A0A926Z7U1</accession>